<dbReference type="Pfam" id="PF00454">
    <property type="entry name" value="PI3_PI4_kinase"/>
    <property type="match status" value="1"/>
</dbReference>
<dbReference type="Proteomes" id="UP000030706">
    <property type="component" value="Unassembled WGS sequence"/>
</dbReference>
<evidence type="ECO:0000256" key="6">
    <source>
        <dbReference type="ARBA" id="ARBA00022527"/>
    </source>
</evidence>
<comment type="function">
    <text evidence="13 16">Serine/threonine protein kinase which activates checkpoint signaling upon genotoxic stresses such as ionizing radiation (IR), ultraviolet light (UV), or DNA replication stalling, thereby acting as a DNA damage sensor. Recognizes the substrate consensus sequence [ST]-Q. Phosphorylates histone H2A to form H2AS128ph (gamma-H2A) at sites of DNA damage, involved in the regulation of DNA damage response mechanism. Required for the control of telomere length and genome stability.</text>
</comment>
<dbReference type="GO" id="GO:0106310">
    <property type="term" value="F:protein serine kinase activity"/>
    <property type="evidence" value="ECO:0007669"/>
    <property type="project" value="RHEA"/>
</dbReference>
<dbReference type="PROSITE" id="PS51190">
    <property type="entry name" value="FATC"/>
    <property type="match status" value="1"/>
</dbReference>
<dbReference type="GO" id="GO:0035556">
    <property type="term" value="P:intracellular signal transduction"/>
    <property type="evidence" value="ECO:0007669"/>
    <property type="project" value="UniProtKB-ARBA"/>
</dbReference>
<dbReference type="PANTHER" id="PTHR37079:SF4">
    <property type="entry name" value="SERINE_THREONINE-PROTEIN KINASE ATM"/>
    <property type="match status" value="1"/>
</dbReference>
<dbReference type="RefSeq" id="XP_029764579.1">
    <property type="nucleotide sequence ID" value="XM_029902432.1"/>
</dbReference>
<evidence type="ECO:0000256" key="5">
    <source>
        <dbReference type="ARBA" id="ARBA00014619"/>
    </source>
</evidence>
<keyword evidence="8 16" id="KW-0547">Nucleotide-binding</keyword>
<keyword evidence="10 16" id="KW-0418">Kinase</keyword>
<dbReference type="PROSITE" id="PS00916">
    <property type="entry name" value="PI3_4_KINASE_2"/>
    <property type="match status" value="1"/>
</dbReference>
<dbReference type="SUPFAM" id="SSF56112">
    <property type="entry name" value="Protein kinase-like (PK-like)"/>
    <property type="match status" value="1"/>
</dbReference>
<keyword evidence="16" id="KW-0158">Chromosome</keyword>
<gene>
    <name evidence="21" type="ORF">M438DRAFT_310638</name>
</gene>
<dbReference type="PROSITE" id="PS51189">
    <property type="entry name" value="FAT"/>
    <property type="match status" value="1"/>
</dbReference>
<feature type="region of interest" description="Disordered" evidence="17">
    <location>
        <begin position="1898"/>
        <end position="1918"/>
    </location>
</feature>
<comment type="subcellular location">
    <subcellularLocation>
        <location evidence="16">Chromosome</location>
        <location evidence="16">Telomere</location>
    </subcellularLocation>
    <subcellularLocation>
        <location evidence="1 16">Nucleus</location>
    </subcellularLocation>
</comment>
<dbReference type="SMART" id="SM01343">
    <property type="entry name" value="FATC"/>
    <property type="match status" value="1"/>
</dbReference>
<dbReference type="InterPro" id="IPR018936">
    <property type="entry name" value="PI3/4_kinase_CS"/>
</dbReference>
<evidence type="ECO:0000256" key="1">
    <source>
        <dbReference type="ARBA" id="ARBA00004123"/>
    </source>
</evidence>
<reference evidence="21 22" key="1">
    <citation type="journal article" date="2014" name="BMC Genomics">
        <title>Genome sequencing of four Aureobasidium pullulans varieties: biotechnological potential, stress tolerance, and description of new species.</title>
        <authorList>
            <person name="Gostin Ar C."/>
            <person name="Ohm R.A."/>
            <person name="Kogej T."/>
            <person name="Sonjak S."/>
            <person name="Turk M."/>
            <person name="Zajc J."/>
            <person name="Zalar P."/>
            <person name="Grube M."/>
            <person name="Sun H."/>
            <person name="Han J."/>
            <person name="Sharma A."/>
            <person name="Chiniquy J."/>
            <person name="Ngan C.Y."/>
            <person name="Lipzen A."/>
            <person name="Barry K."/>
            <person name="Grigoriev I.V."/>
            <person name="Gunde-Cimerman N."/>
        </authorList>
    </citation>
    <scope>NUCLEOTIDE SEQUENCE [LARGE SCALE GENOMIC DNA]</scope>
    <source>
        <strain evidence="21 22">EXF-150</strain>
    </source>
</reference>
<feature type="domain" description="FATC" evidence="20">
    <location>
        <begin position="2910"/>
        <end position="2942"/>
    </location>
</feature>
<keyword evidence="22" id="KW-1185">Reference proteome</keyword>
<name>A0A074Y2F4_AURPU</name>
<dbReference type="Gene3D" id="1.10.1070.11">
    <property type="entry name" value="Phosphatidylinositol 3-/4-kinase, catalytic domain"/>
    <property type="match status" value="1"/>
</dbReference>
<sequence length="2942" mass="329958">MASDINLAEALESVSSKAVKEREEGLSNLRQILRHNQGTSRIDNLKDSGFFKIYDSLFGVVSAELDTLRAVKSGLSRKTTVSATEARLSSCSATLRVAIDVGIRNIRTKSVKALIDHLLSNFDSSDGTLNTSLAGDYAKNLSVLLSYESHVEHLPKELWKTVMEFCLEKIQSSCRSDNGLGNSILSSRSSRSHFAPSQPSMNKDMLPRQAVDDLVDVLRSLTSVSFAPLLEQGPRILTAMTQFVNTSPHMSKPQVDALVVINSTLLQVRTEDIKLTKKFTRDALSFTKALWNTKLAALKDETLSMLVLLHPYIEVLSQENEEELFFIEMSNLVDAIKGEYTKRGVKDQLQLNQLTLRLALKQPSDSLRCQVFALRDGQTTHENALSSEHSWTLLKLLSLLSVWSHSHDPRNVKSSTHPDSGPQKRQRITQWSDELIRMLSDFSIATKLTALQLICFVAQSVTIEEEALSNLIEKLATLITDDNGSIASWAHLALSSCACQITARAVSLSDAWKHIWQNTLRAVSPAQTCRTACHLLHAIIETGLVDRTVVVDNVGSMLSSISTNGPSVFSDSVAALFSTVLIRLQREGTSLSGERAEQVLAWVFRTWAPSNFHDKIFASQNTTIEVVDIMNLVNSCLGLPMEQELPQSLPIWGSVAQSWILHAQTQELLDFLLLRKKNATICPQPDRAEKLATTGSTTNNAVVSFLLGLCTTETNSAIEKWENMKEQGAGHLDRHMVRVVGTLTMVALCLANCLGAKDTHRTEQLRGANDSLMGLLFGDLANPATDQGKVDTLLDLVAHRLIACRHDVADEYDGRHVCMSKMSSSLLTLLEKRREMTQSESSIKNNEMSDMDFDTDFESQVTSHTAPMNEVRPPRKVVPNNYSIVSQRAGVTIYAKLMQSFDSIGEIDDTIMTDEPSKDFISQILELPPPEILASGPFLTALPRYGIQLTPKQCEPLLGFFADNTLQSYEFERAETNLELLLGVMESFVYTWTDALDQEFYTFGLDIYKWFTTTALKVKLLSPCVQKRLVRLIFQVLQIDADYGQADKLPPVRSTLFRLLREGTLEVKYFIAQRLSSIFDLFSLTAHAEIFEEIRSNLPADLELTEGLAIRILVLANLAAGWYSLRRSCIYHVFETAGMITDVESYAATCIATISDTLKLKSPREVFQLFSPQLLYTWLENHTVEKVPFRIFGYASMADLLEHNIDEIHAQLAVREKEDEVRWVVSTLKSTEGQILRSSFSKTVAYAISWDVCEKQGSSQDSSQVATACESRIRTSFKTSGEYYMMVQSNLPDIVAQIFTSVYHEDAIEKLFEKRPQYTYAKDALSAMKRYGFLDTELSEAQQPCFKGRYLLDQLERVCRRTGNKTFTTVKDVLDVPHITVTLRSIIDCMHPAYGPLHACRTVRKLRIFLALAGDYVFSGYPLQTLIRTLKPVIVDPHCSDDAMGVLQYLLERGKQFLKQELAMITGTALLILLSLKQFMTSRQDKTTQESQFRSTVSKMQVFHDWLVEYLLGFRPTLKTTQQQDAFSSLVHSCRDLELPASSGANEAASIMLKGLLDDEESGSPILGPMERRQVISTLCRYFHVTDKAAADMFGSDELSLSYARRVWISTQSLTVADDYRAWAARVLGRAYASTISLDQIQPTQGLISHLTDVGEDDDQGQKKNKNPIQSIRAIVTKLKNLLSSEDRMHVGVAEQSLRKIADRYATSRNHDGSIEFERMLPGHVVDAISRVYSKDTTGAESNHKIRREDLWHSAKLDLTTPYELWIQNLTIAICRWAKDEPIVGQLGEFFLADVGFSQELFPFVVHLALGSEIDKEQVVRTYLSEAFVTHFSNHEADTDRKSRLLLESLLYLLTQKVPQESTRMSRLEWLELDYLVAAEAANQCNMPTASLYLGEVGSVPESDSRPSRRSSVGPTTAKVPSNELLLSIYSRVDDPDSFYGVKQPPSLESVLARVHHEGDGLKGLMLHSARMDASMRRFGHPHESDSFGLIGSVGVMNLSSLTHDLLNRKGGNQSTASTTDTMLDAARKLEQWDVSPPQKNSSPASTLYSVFRGISGATSLESVQVDLNEALGSSIERLQDTRLDAASVRATLSGIAVLNEIDELTTVRCSSDLTKLWERMQTRQRGWDIGRFNDAQSIVSCRETLFSLLSRNNNLREALHVSIRDCRAIEARSVISSSQFSRRNDLIQQSLTAATYLSQLVPLCQEIDVNMDAAAHFEVATTLWRQGEISTSVQMLQELCSRTDLLKQSIQVGRAGMLAQLGHEVADARLEKPGEVIANYLRPAIEQLDKATSGSEAGKVYHEFASFCDQQLQDPGNLEDFQRLAKLRERKLGEYRQYDKLIKGATDKDRKRELTRQQRVVQSWYQLDDEEFQKMRRSRDDFVRQSLQNYLRALIVSDEFNSSVVRFFALWLEHSDSETANTVVQKTLPNVPSWKFVGLMNQQTSRLQNDSSVFQQSLANIITRICTDHPYHGIHYIFTTCYSSIVESEQAARSRRDAATKIANDLGNDKKVAETLRRSFKVSHAYHDLADEKLDPKDFKGKITVSMVPKAKAMVNTVVPRKVPPATMSVDLRLDCDYSTVPVVARYRDDIRIANGLSAPRVMVAIGSDGKEYKQLFKGGNDDLRQDAIMEQVFGEVSKMLQTHKNSRQRGLHVRTYKVLPLTSTSGIIEFVPHSMPLGEYLVPAHQKYHPTDLTQNKAREKIGGVQTMQKDTRIKAYREVAARYQPVLRHFFFERFQDPDDWFQKRLNYTRSTATISILGWILGLGDRHCHNILLDEQSGEAIHIDLGVAFEAGRVLPIPEVVPFRLTRDIVDAMGVTKTEGVFRRCCEFSMDALRAEKDAIMTLLNVLRYDPLYSWTVSPLKARRMQDPSRDGDDGGNGLGSASKRPEDEAGEAARALAIVEKKLSKSLSTAATVNELIQQASDEKNLAVLFAGWAAYC</sequence>
<evidence type="ECO:0000256" key="7">
    <source>
        <dbReference type="ARBA" id="ARBA00022679"/>
    </source>
</evidence>
<dbReference type="GO" id="GO:0000781">
    <property type="term" value="C:chromosome, telomeric region"/>
    <property type="evidence" value="ECO:0007669"/>
    <property type="project" value="UniProtKB-SubCell"/>
</dbReference>
<evidence type="ECO:0000256" key="15">
    <source>
        <dbReference type="ARBA" id="ARBA00048679"/>
    </source>
</evidence>
<dbReference type="GO" id="GO:0005634">
    <property type="term" value="C:nucleus"/>
    <property type="evidence" value="ECO:0007669"/>
    <property type="project" value="UniProtKB-SubCell"/>
</dbReference>
<evidence type="ECO:0000259" key="19">
    <source>
        <dbReference type="PROSITE" id="PS51189"/>
    </source>
</evidence>
<dbReference type="SMART" id="SM00146">
    <property type="entry name" value="PI3Kc"/>
    <property type="match status" value="1"/>
</dbReference>
<evidence type="ECO:0000256" key="10">
    <source>
        <dbReference type="ARBA" id="ARBA00022777"/>
    </source>
</evidence>
<evidence type="ECO:0000256" key="9">
    <source>
        <dbReference type="ARBA" id="ARBA00022763"/>
    </source>
</evidence>
<dbReference type="InterPro" id="IPR036940">
    <property type="entry name" value="PI3/4_kinase_cat_sf"/>
</dbReference>
<dbReference type="Pfam" id="PF11640">
    <property type="entry name" value="TAN"/>
    <property type="match status" value="1"/>
</dbReference>
<dbReference type="GeneID" id="40744738"/>
<dbReference type="InterPro" id="IPR044107">
    <property type="entry name" value="PIKKc_ATM"/>
</dbReference>
<dbReference type="EMBL" id="KL584975">
    <property type="protein sequence ID" value="KEQ88392.1"/>
    <property type="molecule type" value="Genomic_DNA"/>
</dbReference>
<dbReference type="InterPro" id="IPR016024">
    <property type="entry name" value="ARM-type_fold"/>
</dbReference>
<evidence type="ECO:0000256" key="16">
    <source>
        <dbReference type="RuleBase" id="RU365027"/>
    </source>
</evidence>
<feature type="domain" description="PI3K/PI4K catalytic" evidence="18">
    <location>
        <begin position="2588"/>
        <end position="2899"/>
    </location>
</feature>
<dbReference type="STRING" id="1043002.A0A074Y2F4"/>
<keyword evidence="9 16" id="KW-0227">DNA damage</keyword>
<evidence type="ECO:0000256" key="8">
    <source>
        <dbReference type="ARBA" id="ARBA00022741"/>
    </source>
</evidence>
<dbReference type="GO" id="GO:0006281">
    <property type="term" value="P:DNA repair"/>
    <property type="evidence" value="ECO:0007669"/>
    <property type="project" value="InterPro"/>
</dbReference>
<dbReference type="GO" id="GO:0006325">
    <property type="term" value="P:chromatin organization"/>
    <property type="evidence" value="ECO:0007669"/>
    <property type="project" value="UniProtKB-KW"/>
</dbReference>
<dbReference type="PROSITE" id="PS00915">
    <property type="entry name" value="PI3_4_KINASE_1"/>
    <property type="match status" value="1"/>
</dbReference>
<evidence type="ECO:0000256" key="14">
    <source>
        <dbReference type="ARBA" id="ARBA00047899"/>
    </source>
</evidence>
<evidence type="ECO:0000256" key="4">
    <source>
        <dbReference type="ARBA" id="ARBA00012513"/>
    </source>
</evidence>
<dbReference type="Gene3D" id="3.30.1010.10">
    <property type="entry name" value="Phosphatidylinositol 3-kinase Catalytic Subunit, Chain A, domain 4"/>
    <property type="match status" value="1"/>
</dbReference>
<organism evidence="21 22">
    <name type="scientific">Aureobasidium pullulans EXF-150</name>
    <dbReference type="NCBI Taxonomy" id="1043002"/>
    <lineage>
        <taxon>Eukaryota</taxon>
        <taxon>Fungi</taxon>
        <taxon>Dikarya</taxon>
        <taxon>Ascomycota</taxon>
        <taxon>Pezizomycotina</taxon>
        <taxon>Dothideomycetes</taxon>
        <taxon>Dothideomycetidae</taxon>
        <taxon>Dothideales</taxon>
        <taxon>Saccotheciaceae</taxon>
        <taxon>Aureobasidium</taxon>
    </lineage>
</organism>
<keyword evidence="7 16" id="KW-0808">Transferase</keyword>
<evidence type="ECO:0000256" key="11">
    <source>
        <dbReference type="ARBA" id="ARBA00022840"/>
    </source>
</evidence>
<feature type="region of interest" description="Disordered" evidence="17">
    <location>
        <begin position="2868"/>
        <end position="2893"/>
    </location>
</feature>
<comment type="catalytic activity">
    <reaction evidence="14 16">
        <text>L-threonyl-[protein] + ATP = O-phospho-L-threonyl-[protein] + ADP + H(+)</text>
        <dbReference type="Rhea" id="RHEA:46608"/>
        <dbReference type="Rhea" id="RHEA-COMP:11060"/>
        <dbReference type="Rhea" id="RHEA-COMP:11605"/>
        <dbReference type="ChEBI" id="CHEBI:15378"/>
        <dbReference type="ChEBI" id="CHEBI:30013"/>
        <dbReference type="ChEBI" id="CHEBI:30616"/>
        <dbReference type="ChEBI" id="CHEBI:61977"/>
        <dbReference type="ChEBI" id="CHEBI:456216"/>
        <dbReference type="EC" id="2.7.11.1"/>
    </reaction>
</comment>
<evidence type="ECO:0000256" key="3">
    <source>
        <dbReference type="ARBA" id="ARBA00011370"/>
    </source>
</evidence>
<dbReference type="InterPro" id="IPR000403">
    <property type="entry name" value="PI3/4_kinase_cat_dom"/>
</dbReference>
<keyword evidence="16" id="KW-0156">Chromatin regulator</keyword>
<feature type="domain" description="FAT" evidence="19">
    <location>
        <begin position="1877"/>
        <end position="2484"/>
    </location>
</feature>
<dbReference type="InterPro" id="IPR038980">
    <property type="entry name" value="ATM_plant"/>
</dbReference>
<dbReference type="GO" id="GO:0005524">
    <property type="term" value="F:ATP binding"/>
    <property type="evidence" value="ECO:0007669"/>
    <property type="project" value="UniProtKB-KW"/>
</dbReference>
<dbReference type="SUPFAM" id="SSF48371">
    <property type="entry name" value="ARM repeat"/>
    <property type="match status" value="1"/>
</dbReference>
<dbReference type="OrthoDB" id="381190at2759"/>
<evidence type="ECO:0000256" key="17">
    <source>
        <dbReference type="SAM" id="MobiDB-lite"/>
    </source>
</evidence>
<comment type="similarity">
    <text evidence="2 16">Belongs to the PI3/PI4-kinase family. ATM subfamily.</text>
</comment>
<protein>
    <recommendedName>
        <fullName evidence="5 16">Serine/threonine-protein kinase Tel1</fullName>
        <ecNumber evidence="4 16">2.7.11.1</ecNumber>
    </recommendedName>
</protein>
<dbReference type="Pfam" id="PF02260">
    <property type="entry name" value="FATC"/>
    <property type="match status" value="1"/>
</dbReference>
<keyword evidence="16" id="KW-0779">Telomere</keyword>
<comment type="subunit">
    <text evidence="3">Associates with DNA double-strand breaks.</text>
</comment>
<evidence type="ECO:0000256" key="13">
    <source>
        <dbReference type="ARBA" id="ARBA00025079"/>
    </source>
</evidence>
<keyword evidence="6 16" id="KW-0723">Serine/threonine-protein kinase</keyword>
<feature type="compositionally biased region" description="Basic and acidic residues" evidence="17">
    <location>
        <begin position="2868"/>
        <end position="2877"/>
    </location>
</feature>
<dbReference type="PROSITE" id="PS50290">
    <property type="entry name" value="PI3_4_KINASE_3"/>
    <property type="match status" value="1"/>
</dbReference>
<accession>A0A074Y2F4</accession>
<evidence type="ECO:0000259" key="18">
    <source>
        <dbReference type="PROSITE" id="PS50290"/>
    </source>
</evidence>
<dbReference type="EC" id="2.7.11.1" evidence="4 16"/>
<dbReference type="InterPro" id="IPR003152">
    <property type="entry name" value="FATC_dom"/>
</dbReference>
<keyword evidence="12 16" id="KW-0539">Nucleus</keyword>
<dbReference type="GO" id="GO:0004674">
    <property type="term" value="F:protein serine/threonine kinase activity"/>
    <property type="evidence" value="ECO:0007669"/>
    <property type="project" value="UniProtKB-KW"/>
</dbReference>
<evidence type="ECO:0000256" key="12">
    <source>
        <dbReference type="ARBA" id="ARBA00023242"/>
    </source>
</evidence>
<dbReference type="HOGENOM" id="CLU_000178_8_2_1"/>
<comment type="catalytic activity">
    <reaction evidence="15">
        <text>L-seryl-[protein] + ATP = O-phospho-L-seryl-[protein] + ADP + H(+)</text>
        <dbReference type="Rhea" id="RHEA:17989"/>
        <dbReference type="Rhea" id="RHEA-COMP:9863"/>
        <dbReference type="Rhea" id="RHEA-COMP:11604"/>
        <dbReference type="ChEBI" id="CHEBI:15378"/>
        <dbReference type="ChEBI" id="CHEBI:29999"/>
        <dbReference type="ChEBI" id="CHEBI:30616"/>
        <dbReference type="ChEBI" id="CHEBI:83421"/>
        <dbReference type="ChEBI" id="CHEBI:456216"/>
        <dbReference type="EC" id="2.7.11.1"/>
    </reaction>
</comment>
<dbReference type="PANTHER" id="PTHR37079">
    <property type="entry name" value="SERINE/THREONINE-PROTEIN KINASE ATM"/>
    <property type="match status" value="1"/>
</dbReference>
<dbReference type="InterPro" id="IPR021668">
    <property type="entry name" value="TAN"/>
</dbReference>
<dbReference type="SMART" id="SM01342">
    <property type="entry name" value="TAN"/>
    <property type="match status" value="1"/>
</dbReference>
<evidence type="ECO:0000313" key="22">
    <source>
        <dbReference type="Proteomes" id="UP000030706"/>
    </source>
</evidence>
<proteinExistence type="inferred from homology"/>
<evidence type="ECO:0000259" key="20">
    <source>
        <dbReference type="PROSITE" id="PS51190"/>
    </source>
</evidence>
<evidence type="ECO:0000313" key="21">
    <source>
        <dbReference type="EMBL" id="KEQ88392.1"/>
    </source>
</evidence>
<dbReference type="InterPro" id="IPR014009">
    <property type="entry name" value="PIK_FAT"/>
</dbReference>
<evidence type="ECO:0000256" key="2">
    <source>
        <dbReference type="ARBA" id="ARBA00010769"/>
    </source>
</evidence>
<dbReference type="InterPro" id="IPR011009">
    <property type="entry name" value="Kinase-like_dom_sf"/>
</dbReference>
<keyword evidence="11 16" id="KW-0067">ATP-binding</keyword>
<dbReference type="CDD" id="cd05171">
    <property type="entry name" value="PIKKc_ATM"/>
    <property type="match status" value="1"/>
</dbReference>